<feature type="transmembrane region" description="Helical" evidence="8">
    <location>
        <begin position="327"/>
        <end position="349"/>
    </location>
</feature>
<evidence type="ECO:0000256" key="7">
    <source>
        <dbReference type="ARBA" id="ARBA00023136"/>
    </source>
</evidence>
<gene>
    <name evidence="9" type="ORF">GCM10007380_41990</name>
</gene>
<evidence type="ECO:0000256" key="1">
    <source>
        <dbReference type="ARBA" id="ARBA00004141"/>
    </source>
</evidence>
<dbReference type="RefSeq" id="WP_158093324.1">
    <property type="nucleotide sequence ID" value="NZ_BMHB01000006.1"/>
</dbReference>
<sequence length="359" mass="41575">MTNRIQIGVIFIIINLSFGYLLYPNLVYTLAKTAHWEVVLCQAFLQLLLIWIYFKGLSFFPEKDVIDIYLKMGRWFSFIFLTPLIINLVTLFALNIRLHTEVIISIFLPRTPYWSIMILLFVISIYTAVKGLGTILRSSVIIFLIVILLVVLNIFTSVVNFDVHNVTPSWSLPHKFLFNIKFLYLIGFSSFLFLGFISLNTKLKFRHLIVPWVSVTLFFLTVAYIPLFIFGQEAVVTLTNPFLEAMDSIDISWFSFNRQAIFFGVSLVGLVILTNAVLLWMIGQIIQKMIKRQKEELSYWLIAISMIAVILSILIPNKSLIEKYFLWSIGVQAFFMLVIPFTIFIYGFLAKRGVFGYEK</sequence>
<dbReference type="InterPro" id="IPR004761">
    <property type="entry name" value="Spore_GerAB"/>
</dbReference>
<dbReference type="OrthoDB" id="2381278at2"/>
<feature type="transmembrane region" description="Helical" evidence="8">
    <location>
        <begin position="209"/>
        <end position="230"/>
    </location>
</feature>
<feature type="transmembrane region" description="Helical" evidence="8">
    <location>
        <begin position="113"/>
        <end position="129"/>
    </location>
</feature>
<feature type="transmembrane region" description="Helical" evidence="8">
    <location>
        <begin position="75"/>
        <end position="93"/>
    </location>
</feature>
<dbReference type="Pfam" id="PF03845">
    <property type="entry name" value="Spore_permease"/>
    <property type="match status" value="1"/>
</dbReference>
<protein>
    <recommendedName>
        <fullName evidence="11">Spore germination protein</fullName>
    </recommendedName>
</protein>
<evidence type="ECO:0000256" key="8">
    <source>
        <dbReference type="SAM" id="Phobius"/>
    </source>
</evidence>
<comment type="caution">
    <text evidence="9">The sequence shown here is derived from an EMBL/GenBank/DDBJ whole genome shotgun (WGS) entry which is preliminary data.</text>
</comment>
<dbReference type="AlphaFoldDB" id="A0A8J3ANZ4"/>
<evidence type="ECO:0000256" key="2">
    <source>
        <dbReference type="ARBA" id="ARBA00007998"/>
    </source>
</evidence>
<feature type="transmembrane region" description="Helical" evidence="8">
    <location>
        <begin position="141"/>
        <end position="161"/>
    </location>
</feature>
<feature type="transmembrane region" description="Helical" evidence="8">
    <location>
        <begin position="35"/>
        <end position="54"/>
    </location>
</feature>
<feature type="transmembrane region" description="Helical" evidence="8">
    <location>
        <begin position="260"/>
        <end position="285"/>
    </location>
</feature>
<evidence type="ECO:0000256" key="6">
    <source>
        <dbReference type="ARBA" id="ARBA00022989"/>
    </source>
</evidence>
<evidence type="ECO:0000313" key="10">
    <source>
        <dbReference type="Proteomes" id="UP000626244"/>
    </source>
</evidence>
<evidence type="ECO:0000313" key="9">
    <source>
        <dbReference type="EMBL" id="GGI18252.1"/>
    </source>
</evidence>
<keyword evidence="6 8" id="KW-1133">Transmembrane helix</keyword>
<dbReference type="GO" id="GO:0009847">
    <property type="term" value="P:spore germination"/>
    <property type="evidence" value="ECO:0007669"/>
    <property type="project" value="InterPro"/>
</dbReference>
<reference evidence="10" key="1">
    <citation type="journal article" date="2019" name="Int. J. Syst. Evol. Microbiol.">
        <title>The Global Catalogue of Microorganisms (GCM) 10K type strain sequencing project: providing services to taxonomists for standard genome sequencing and annotation.</title>
        <authorList>
            <consortium name="The Broad Institute Genomics Platform"/>
            <consortium name="The Broad Institute Genome Sequencing Center for Infectious Disease"/>
            <person name="Wu L."/>
            <person name="Ma J."/>
        </authorList>
    </citation>
    <scope>NUCLEOTIDE SEQUENCE [LARGE SCALE GENOMIC DNA]</scope>
    <source>
        <strain evidence="10">CGMCC 1.14993</strain>
    </source>
</reference>
<keyword evidence="5 8" id="KW-0812">Transmembrane</keyword>
<accession>A0A8J3ANZ4</accession>
<organism evidence="9 10">
    <name type="scientific">Gottfriedia solisilvae</name>
    <dbReference type="NCBI Taxonomy" id="1516104"/>
    <lineage>
        <taxon>Bacteria</taxon>
        <taxon>Bacillati</taxon>
        <taxon>Bacillota</taxon>
        <taxon>Bacilli</taxon>
        <taxon>Bacillales</taxon>
        <taxon>Bacillaceae</taxon>
        <taxon>Gottfriedia</taxon>
    </lineage>
</organism>
<feature type="transmembrane region" description="Helical" evidence="8">
    <location>
        <begin position="176"/>
        <end position="197"/>
    </location>
</feature>
<keyword evidence="4" id="KW-0309">Germination</keyword>
<dbReference type="Proteomes" id="UP000626244">
    <property type="component" value="Unassembled WGS sequence"/>
</dbReference>
<proteinExistence type="inferred from homology"/>
<keyword evidence="3" id="KW-0813">Transport</keyword>
<evidence type="ECO:0000256" key="3">
    <source>
        <dbReference type="ARBA" id="ARBA00022448"/>
    </source>
</evidence>
<name>A0A8J3ANZ4_9BACI</name>
<feature type="transmembrane region" description="Helical" evidence="8">
    <location>
        <begin position="297"/>
        <end position="315"/>
    </location>
</feature>
<evidence type="ECO:0000256" key="4">
    <source>
        <dbReference type="ARBA" id="ARBA00022544"/>
    </source>
</evidence>
<comment type="subcellular location">
    <subcellularLocation>
        <location evidence="1">Membrane</location>
        <topology evidence="1">Multi-pass membrane protein</topology>
    </subcellularLocation>
</comment>
<comment type="similarity">
    <text evidence="2">Belongs to the amino acid-polyamine-organocation (APC) superfamily. Spore germination protein (SGP) (TC 2.A.3.9) family.</text>
</comment>
<feature type="transmembrane region" description="Helical" evidence="8">
    <location>
        <begin position="7"/>
        <end position="23"/>
    </location>
</feature>
<dbReference type="PANTHER" id="PTHR34975">
    <property type="entry name" value="SPORE GERMINATION PROTEIN A2"/>
    <property type="match status" value="1"/>
</dbReference>
<evidence type="ECO:0008006" key="11">
    <source>
        <dbReference type="Google" id="ProtNLM"/>
    </source>
</evidence>
<dbReference type="GO" id="GO:0016020">
    <property type="term" value="C:membrane"/>
    <property type="evidence" value="ECO:0007669"/>
    <property type="project" value="UniProtKB-SubCell"/>
</dbReference>
<keyword evidence="10" id="KW-1185">Reference proteome</keyword>
<dbReference type="PANTHER" id="PTHR34975:SF2">
    <property type="entry name" value="SPORE GERMINATION PROTEIN A2"/>
    <property type="match status" value="1"/>
</dbReference>
<evidence type="ECO:0000256" key="5">
    <source>
        <dbReference type="ARBA" id="ARBA00022692"/>
    </source>
</evidence>
<keyword evidence="7 8" id="KW-0472">Membrane</keyword>
<dbReference type="EMBL" id="BMHB01000006">
    <property type="protein sequence ID" value="GGI18252.1"/>
    <property type="molecule type" value="Genomic_DNA"/>
</dbReference>